<comment type="similarity">
    <text evidence="1">Belongs to the SurE nucleotidase family.</text>
</comment>
<dbReference type="EMBL" id="SBHS01000029">
    <property type="protein sequence ID" value="TWU72317.1"/>
    <property type="molecule type" value="Genomic_DNA"/>
</dbReference>
<dbReference type="Gene3D" id="3.40.1210.10">
    <property type="entry name" value="Survival protein SurE-like phosphatase/nucleotidase"/>
    <property type="match status" value="1"/>
</dbReference>
<dbReference type="GO" id="GO:0046872">
    <property type="term" value="F:metal ion binding"/>
    <property type="evidence" value="ECO:0007669"/>
    <property type="project" value="UniProtKB-KW"/>
</dbReference>
<organism evidence="5 6">
    <name type="scientific">Metarhizium rileyi (strain RCEF 4871)</name>
    <name type="common">Nomuraea rileyi</name>
    <dbReference type="NCBI Taxonomy" id="1649241"/>
    <lineage>
        <taxon>Eukaryota</taxon>
        <taxon>Fungi</taxon>
        <taxon>Dikarya</taxon>
        <taxon>Ascomycota</taxon>
        <taxon>Pezizomycotina</taxon>
        <taxon>Sordariomycetes</taxon>
        <taxon>Hypocreomycetidae</taxon>
        <taxon>Hypocreales</taxon>
        <taxon>Clavicipitaceae</taxon>
        <taxon>Metarhizium</taxon>
    </lineage>
</organism>
<gene>
    <name evidence="5" type="ORF">ED733_000575</name>
</gene>
<keyword evidence="2" id="KW-0479">Metal-binding</keyword>
<dbReference type="PANTHER" id="PTHR30457:SF0">
    <property type="entry name" value="PHOSPHATASE, PUTATIVE (AFU_ORTHOLOGUE AFUA_4G01070)-RELATED"/>
    <property type="match status" value="1"/>
</dbReference>
<dbReference type="InterPro" id="IPR002828">
    <property type="entry name" value="SurE-like_Pase/nucleotidase"/>
</dbReference>
<keyword evidence="3" id="KW-0378">Hydrolase</keyword>
<evidence type="ECO:0000256" key="3">
    <source>
        <dbReference type="ARBA" id="ARBA00022801"/>
    </source>
</evidence>
<dbReference type="GO" id="GO:0008252">
    <property type="term" value="F:nucleotidase activity"/>
    <property type="evidence" value="ECO:0007669"/>
    <property type="project" value="InterPro"/>
</dbReference>
<dbReference type="InterPro" id="IPR030048">
    <property type="entry name" value="SurE"/>
</dbReference>
<dbReference type="Pfam" id="PF01975">
    <property type="entry name" value="SurE"/>
    <property type="match status" value="1"/>
</dbReference>
<accession>A0A5C6G5C0</accession>
<evidence type="ECO:0000313" key="6">
    <source>
        <dbReference type="Proteomes" id="UP000317257"/>
    </source>
</evidence>
<dbReference type="Proteomes" id="UP000317257">
    <property type="component" value="Unassembled WGS sequence"/>
</dbReference>
<protein>
    <recommendedName>
        <fullName evidence="4">Survival protein SurE-like phosphatase/nucleotidase domain-containing protein</fullName>
    </recommendedName>
</protein>
<evidence type="ECO:0000313" key="5">
    <source>
        <dbReference type="EMBL" id="TWU72317.1"/>
    </source>
</evidence>
<dbReference type="PANTHER" id="PTHR30457">
    <property type="entry name" value="5'-NUCLEOTIDASE SURE"/>
    <property type="match status" value="1"/>
</dbReference>
<name>A0A5C6G5C0_METRR</name>
<evidence type="ECO:0000256" key="2">
    <source>
        <dbReference type="ARBA" id="ARBA00022723"/>
    </source>
</evidence>
<evidence type="ECO:0000259" key="4">
    <source>
        <dbReference type="Pfam" id="PF01975"/>
    </source>
</evidence>
<dbReference type="SUPFAM" id="SSF64167">
    <property type="entry name" value="SurE-like"/>
    <property type="match status" value="1"/>
</dbReference>
<dbReference type="AlphaFoldDB" id="A0A5C6G5C0"/>
<reference evidence="6" key="1">
    <citation type="submission" date="2018-12" db="EMBL/GenBank/DDBJ databases">
        <title>The complete genome of Metarhizium rileyi, a key fungal pathogen of Lepidoptera.</title>
        <authorList>
            <person name="Binneck E."/>
            <person name="Lastra C.C.L."/>
            <person name="Sosa-Gomez D.R."/>
        </authorList>
    </citation>
    <scope>NUCLEOTIDE SEQUENCE [LARGE SCALE GENOMIC DNA]</scope>
    <source>
        <strain evidence="6">Cep018-CH2</strain>
    </source>
</reference>
<proteinExistence type="inferred from homology"/>
<dbReference type="InterPro" id="IPR036523">
    <property type="entry name" value="SurE-like_sf"/>
</dbReference>
<evidence type="ECO:0000256" key="1">
    <source>
        <dbReference type="ARBA" id="ARBA00011062"/>
    </source>
</evidence>
<dbReference type="NCBIfam" id="TIGR00087">
    <property type="entry name" value="surE"/>
    <property type="match status" value="1"/>
</dbReference>
<sequence length="378" mass="40561">MAETPSFSPILKSQVAALCLAFGEFDRLSRRPELYELLALRFLGVLSGFRRPSMRFSTLLAGLTLGLASSSLAVNILLNNDDGFASGNLREVYRLLKEAGHDVWIVAPATEQSGQGGRSSFTELGNLTGPSQYDIVPAGAPSVGTDPHDSHIWYYNGTPAACTFVALDYVLPRYASFKVPDLIITGPNYGTNLGPFVWTLSGTAGASYAATERSVPSIAIAGSNRKIAYFDIKNETNEATWTAKISVKVIQHVVSSAPRGGPLLPLGHGLTVNIPVLTANNTDPEIVHTRMSGNAHINEAVFDPATGVFNWANIKPYSAGINACVNGDCTLPGETYVVENGRVSVSVYVTDYDAPTTEYTESVARRIRPLTENSTKAR</sequence>
<feature type="domain" description="Survival protein SurE-like phosphatase/nucleotidase" evidence="4">
    <location>
        <begin position="76"/>
        <end position="293"/>
    </location>
</feature>
<comment type="caution">
    <text evidence="5">The sequence shown here is derived from an EMBL/GenBank/DDBJ whole genome shotgun (WGS) entry which is preliminary data.</text>
</comment>